<comment type="similarity">
    <text evidence="1">Belongs to the AB hydrolase superfamily.</text>
</comment>
<dbReference type="PRINTS" id="PR00111">
    <property type="entry name" value="ABHYDROLASE"/>
</dbReference>
<evidence type="ECO:0000256" key="1">
    <source>
        <dbReference type="ARBA" id="ARBA00008645"/>
    </source>
</evidence>
<comment type="catalytic activity">
    <reaction evidence="8">
        <text>1-octadecanoyl-2-(4Z,7Z,10Z,13Z,16Z,19Z-docosahexaenoyl)-sn-glycerol + H2O = 2-(4Z,7Z,10Z,13Z,16Z,19Z-docosahexaenoyl)-glycerol + octadecanoate + H(+)</text>
        <dbReference type="Rhea" id="RHEA:77107"/>
        <dbReference type="ChEBI" id="CHEBI:15377"/>
        <dbReference type="ChEBI" id="CHEBI:15378"/>
        <dbReference type="ChEBI" id="CHEBI:25629"/>
        <dbReference type="ChEBI" id="CHEBI:77129"/>
        <dbReference type="ChEBI" id="CHEBI:186738"/>
    </reaction>
</comment>
<evidence type="ECO:0000256" key="3">
    <source>
        <dbReference type="ARBA" id="ARBA00026104"/>
    </source>
</evidence>
<dbReference type="OMA" id="AYDIHEP"/>
<dbReference type="EC" id="3.1.1.116" evidence="3"/>
<dbReference type="STRING" id="6832.A0A553PF40"/>
<feature type="non-terminal residue" evidence="13">
    <location>
        <position position="323"/>
    </location>
</feature>
<evidence type="ECO:0000313" key="13">
    <source>
        <dbReference type="EMBL" id="TRY76291.1"/>
    </source>
</evidence>
<reference evidence="13 14" key="1">
    <citation type="journal article" date="2018" name="Nat. Ecol. Evol.">
        <title>Genomic signatures of mitonuclear coevolution across populations of Tigriopus californicus.</title>
        <authorList>
            <person name="Barreto F.S."/>
            <person name="Watson E.T."/>
            <person name="Lima T.G."/>
            <person name="Willett C.S."/>
            <person name="Edmands S."/>
            <person name="Li W."/>
            <person name="Burton R.S."/>
        </authorList>
    </citation>
    <scope>NUCLEOTIDE SEQUENCE [LARGE SCALE GENOMIC DNA]</scope>
    <source>
        <strain evidence="13 14">San Diego</strain>
    </source>
</reference>
<dbReference type="EMBL" id="VCGU01000004">
    <property type="protein sequence ID" value="TRY76291.1"/>
    <property type="molecule type" value="Genomic_DNA"/>
</dbReference>
<evidence type="ECO:0000259" key="12">
    <source>
        <dbReference type="Pfam" id="PF00561"/>
    </source>
</evidence>
<dbReference type="PANTHER" id="PTHR46118:SF4">
    <property type="entry name" value="PROTEIN ABHD11"/>
    <property type="match status" value="1"/>
</dbReference>
<comment type="catalytic activity">
    <reaction evidence="9">
        <text>1,2-didecanoylglycerol + H2O = decanoylglycerol + decanoate + H(+)</text>
        <dbReference type="Rhea" id="RHEA:48596"/>
        <dbReference type="ChEBI" id="CHEBI:11152"/>
        <dbReference type="ChEBI" id="CHEBI:15377"/>
        <dbReference type="ChEBI" id="CHEBI:15378"/>
        <dbReference type="ChEBI" id="CHEBI:27689"/>
        <dbReference type="ChEBI" id="CHEBI:90605"/>
    </reaction>
</comment>
<dbReference type="GO" id="GO:0005739">
    <property type="term" value="C:mitochondrion"/>
    <property type="evidence" value="ECO:0007669"/>
    <property type="project" value="TreeGrafter"/>
</dbReference>
<protein>
    <recommendedName>
        <fullName evidence="7">sn-1-specific diacylglycerol lipase ABHD11</fullName>
        <ecNumber evidence="3">3.1.1.116</ecNumber>
    </recommendedName>
    <alternativeName>
        <fullName evidence="4">Alpha/beta hydrolase domain-containing protein 11</fullName>
    </alternativeName>
</protein>
<dbReference type="SUPFAM" id="SSF53474">
    <property type="entry name" value="alpha/beta-Hydrolases"/>
    <property type="match status" value="1"/>
</dbReference>
<feature type="domain" description="AB hydrolase-1" evidence="12">
    <location>
        <begin position="73"/>
        <end position="316"/>
    </location>
</feature>
<evidence type="ECO:0000313" key="14">
    <source>
        <dbReference type="Proteomes" id="UP000318571"/>
    </source>
</evidence>
<dbReference type="Pfam" id="PF00561">
    <property type="entry name" value="Abhydrolase_1"/>
    <property type="match status" value="1"/>
</dbReference>
<comment type="caution">
    <text evidence="13">The sequence shown here is derived from an EMBL/GenBank/DDBJ whole genome shotgun (WGS) entry which is preliminary data.</text>
</comment>
<dbReference type="InterPro" id="IPR000073">
    <property type="entry name" value="AB_hydrolase_1"/>
</dbReference>
<keyword evidence="2" id="KW-0378">Hydrolase</keyword>
<dbReference type="AlphaFoldDB" id="A0A553PF40"/>
<evidence type="ECO:0000256" key="11">
    <source>
        <dbReference type="ARBA" id="ARBA00048919"/>
    </source>
</evidence>
<evidence type="ECO:0000256" key="9">
    <source>
        <dbReference type="ARBA" id="ARBA00048504"/>
    </source>
</evidence>
<evidence type="ECO:0000256" key="7">
    <source>
        <dbReference type="ARBA" id="ARBA00044064"/>
    </source>
</evidence>
<evidence type="ECO:0000256" key="8">
    <source>
        <dbReference type="ARBA" id="ARBA00048283"/>
    </source>
</evidence>
<dbReference type="InterPro" id="IPR029058">
    <property type="entry name" value="AB_hydrolase_fold"/>
</dbReference>
<proteinExistence type="inferred from homology"/>
<dbReference type="GO" id="GO:0052689">
    <property type="term" value="F:carboxylic ester hydrolase activity"/>
    <property type="evidence" value="ECO:0007669"/>
    <property type="project" value="TreeGrafter"/>
</dbReference>
<accession>A0A553PF40</accession>
<comment type="catalytic activity">
    <reaction evidence="11">
        <text>1-octadecanoyl-2-(5Z,8Z,11Z,14Z-eicosatetraenoyl)-sn-glycerol + H2O = 2-(5Z,8Z,11Z,14Z-eicosatetraenoyl)-glycerol + octadecanoate + H(+)</text>
        <dbReference type="Rhea" id="RHEA:38507"/>
        <dbReference type="ChEBI" id="CHEBI:15377"/>
        <dbReference type="ChEBI" id="CHEBI:15378"/>
        <dbReference type="ChEBI" id="CHEBI:25629"/>
        <dbReference type="ChEBI" id="CHEBI:52392"/>
        <dbReference type="ChEBI" id="CHEBI:75728"/>
    </reaction>
</comment>
<keyword evidence="14" id="KW-1185">Reference proteome</keyword>
<organism evidence="13 14">
    <name type="scientific">Tigriopus californicus</name>
    <name type="common">Marine copepod</name>
    <dbReference type="NCBI Taxonomy" id="6832"/>
    <lineage>
        <taxon>Eukaryota</taxon>
        <taxon>Metazoa</taxon>
        <taxon>Ecdysozoa</taxon>
        <taxon>Arthropoda</taxon>
        <taxon>Crustacea</taxon>
        <taxon>Multicrustacea</taxon>
        <taxon>Hexanauplia</taxon>
        <taxon>Copepoda</taxon>
        <taxon>Harpacticoida</taxon>
        <taxon>Harpacticidae</taxon>
        <taxon>Tigriopus</taxon>
    </lineage>
</organism>
<evidence type="ECO:0000256" key="5">
    <source>
        <dbReference type="ARBA" id="ARBA00043667"/>
    </source>
</evidence>
<comment type="catalytic activity">
    <reaction evidence="10">
        <text>1-octadecanoyl-2-(9Z-octadecenoyl)-sn-glycerol + H2O = 2-(9Z-octadecenoyl)-glycerol + octadecanoate + H(+)</text>
        <dbReference type="Rhea" id="RHEA:77103"/>
        <dbReference type="ChEBI" id="CHEBI:15377"/>
        <dbReference type="ChEBI" id="CHEBI:15378"/>
        <dbReference type="ChEBI" id="CHEBI:25629"/>
        <dbReference type="ChEBI" id="CHEBI:73990"/>
        <dbReference type="ChEBI" id="CHEBI:75468"/>
    </reaction>
</comment>
<dbReference type="Gene3D" id="3.40.50.1820">
    <property type="entry name" value="alpha/beta hydrolase"/>
    <property type="match status" value="1"/>
</dbReference>
<evidence type="ECO:0000256" key="10">
    <source>
        <dbReference type="ARBA" id="ARBA00048513"/>
    </source>
</evidence>
<dbReference type="PANTHER" id="PTHR46118">
    <property type="entry name" value="PROTEIN ABHD11"/>
    <property type="match status" value="1"/>
</dbReference>
<gene>
    <name evidence="13" type="ORF">TCAL_13296</name>
</gene>
<comment type="catalytic activity">
    <reaction evidence="5">
        <text>a 1,2-diacyl-sn-glycerol + H2O = a 2-acylglycerol + a fatty acid + H(+)</text>
        <dbReference type="Rhea" id="RHEA:33275"/>
        <dbReference type="ChEBI" id="CHEBI:15377"/>
        <dbReference type="ChEBI" id="CHEBI:15378"/>
        <dbReference type="ChEBI" id="CHEBI:17389"/>
        <dbReference type="ChEBI" id="CHEBI:17815"/>
        <dbReference type="ChEBI" id="CHEBI:28868"/>
        <dbReference type="EC" id="3.1.1.116"/>
    </reaction>
</comment>
<evidence type="ECO:0000256" key="2">
    <source>
        <dbReference type="ARBA" id="ARBA00022801"/>
    </source>
</evidence>
<sequence length="323" mass="36069">MSLFKLAWVQRGFLVARRCVHNTAIHSSSLRDWSQLHPVALNYLTFEPSDGATRATRATRAPPDQASAPSKGPIVICHGMLGCAQNWSTLARLIANRTERMVLVPDARNHGQSPKLGPITYPHLAADLRRLCHDLDLNDITLIGHSLGGRTAMLLALLESAPIKHSCVHPTTRGGIKRMNNFLQALANVDFQAIPDSASFNQAKAIVDRILARSMGDQTLRSWLLMNLTQSSEDEGKFKYSWSFDVHLFEAHFEKDLVRVPGQEQWVPFGKPTLFLGGAKSNYIPRDGHDLIRRHFPGAVFDYVADAGHFVHVDNPEEFLRKL</sequence>
<comment type="catalytic activity">
    <reaction evidence="6">
        <text>a 1,3-diacyl-sn-glycerol + H2O = a 1-acyl-sn-glycerol + a fatty acid + H(+)</text>
        <dbReference type="Rhea" id="RHEA:38503"/>
        <dbReference type="ChEBI" id="CHEBI:15377"/>
        <dbReference type="ChEBI" id="CHEBI:15378"/>
        <dbReference type="ChEBI" id="CHEBI:28868"/>
        <dbReference type="ChEBI" id="CHEBI:64683"/>
        <dbReference type="ChEBI" id="CHEBI:77272"/>
    </reaction>
</comment>
<evidence type="ECO:0000256" key="6">
    <source>
        <dbReference type="ARBA" id="ARBA00043742"/>
    </source>
</evidence>
<evidence type="ECO:0000256" key="4">
    <source>
        <dbReference type="ARBA" id="ARBA00042703"/>
    </source>
</evidence>
<name>A0A553PF40_TIGCA</name>
<dbReference type="Proteomes" id="UP000318571">
    <property type="component" value="Chromosome 5"/>
</dbReference>